<evidence type="ECO:0000259" key="4">
    <source>
        <dbReference type="PROSITE" id="PS50893"/>
    </source>
</evidence>
<dbReference type="SUPFAM" id="SSF52540">
    <property type="entry name" value="P-loop containing nucleoside triphosphate hydrolases"/>
    <property type="match status" value="1"/>
</dbReference>
<dbReference type="PANTHER" id="PTHR45772:SF7">
    <property type="entry name" value="AMINO ACID ABC TRANSPORTER ATP-BINDING PROTEIN"/>
    <property type="match status" value="1"/>
</dbReference>
<dbReference type="AlphaFoldDB" id="A0A1X0YBN2"/>
<accession>A0A1X0YBN2</accession>
<gene>
    <name evidence="5" type="primary">livG</name>
    <name evidence="5" type="ORF">B5V00_04390</name>
</gene>
<dbReference type="FunFam" id="3.40.50.300:FF:000421">
    <property type="entry name" value="Branched-chain amino acid ABC transporter ATP-binding protein"/>
    <property type="match status" value="1"/>
</dbReference>
<protein>
    <submittedName>
        <fullName evidence="5">High-affinity branched-chain amino acid ABC transporter ATP-binding protein LivG</fullName>
    </submittedName>
</protein>
<feature type="domain" description="ABC transporter" evidence="4">
    <location>
        <begin position="14"/>
        <end position="262"/>
    </location>
</feature>
<keyword evidence="2" id="KW-0547">Nucleotide-binding</keyword>
<evidence type="ECO:0000313" key="6">
    <source>
        <dbReference type="Proteomes" id="UP000193136"/>
    </source>
</evidence>
<name>A0A1X0YBN2_9BACT</name>
<reference evidence="5 6" key="1">
    <citation type="submission" date="2017-03" db="EMBL/GenBank/DDBJ databases">
        <title>Genome sequence of Geothermobacter sp. EPR-M, Deep-Sea Iron Reducer.</title>
        <authorList>
            <person name="Tully B."/>
            <person name="Savalia P."/>
            <person name="Abuyen K."/>
            <person name="Baughan C."/>
            <person name="Romero E."/>
            <person name="Ronkowski C."/>
            <person name="Torres B."/>
            <person name="Tremblay J."/>
            <person name="Trujillo A."/>
            <person name="Tyler M."/>
            <person name="Perez-Rodriguez I."/>
            <person name="Amend J."/>
        </authorList>
    </citation>
    <scope>NUCLEOTIDE SEQUENCE [LARGE SCALE GENOMIC DNA]</scope>
    <source>
        <strain evidence="5 6">EPR-M</strain>
    </source>
</reference>
<dbReference type="Gene3D" id="3.40.50.300">
    <property type="entry name" value="P-loop containing nucleotide triphosphate hydrolases"/>
    <property type="match status" value="1"/>
</dbReference>
<dbReference type="Pfam" id="PF00005">
    <property type="entry name" value="ABC_tran"/>
    <property type="match status" value="1"/>
</dbReference>
<dbReference type="OrthoDB" id="9805130at2"/>
<dbReference type="GO" id="GO:1903806">
    <property type="term" value="P:L-isoleucine import across plasma membrane"/>
    <property type="evidence" value="ECO:0007669"/>
    <property type="project" value="TreeGrafter"/>
</dbReference>
<dbReference type="GO" id="GO:0042941">
    <property type="term" value="P:D-alanine transmembrane transport"/>
    <property type="evidence" value="ECO:0007669"/>
    <property type="project" value="TreeGrafter"/>
</dbReference>
<dbReference type="Proteomes" id="UP000193136">
    <property type="component" value="Unassembled WGS sequence"/>
</dbReference>
<evidence type="ECO:0000256" key="2">
    <source>
        <dbReference type="ARBA" id="ARBA00022741"/>
    </source>
</evidence>
<comment type="caution">
    <text evidence="5">The sequence shown here is derived from an EMBL/GenBank/DDBJ whole genome shotgun (WGS) entry which is preliminary data.</text>
</comment>
<dbReference type="GO" id="GO:0005524">
    <property type="term" value="F:ATP binding"/>
    <property type="evidence" value="ECO:0007669"/>
    <property type="project" value="UniProtKB-KW"/>
</dbReference>
<keyword evidence="1" id="KW-0813">Transport</keyword>
<dbReference type="InterPro" id="IPR027417">
    <property type="entry name" value="P-loop_NTPase"/>
</dbReference>
<dbReference type="EMBL" id="NAAD01000003">
    <property type="protein sequence ID" value="ORJ62527.1"/>
    <property type="molecule type" value="Genomic_DNA"/>
</dbReference>
<dbReference type="InterPro" id="IPR032823">
    <property type="entry name" value="BCA_ABC_TP_C"/>
</dbReference>
<evidence type="ECO:0000313" key="5">
    <source>
        <dbReference type="EMBL" id="ORJ62527.1"/>
    </source>
</evidence>
<dbReference type="GO" id="GO:0015188">
    <property type="term" value="F:L-isoleucine transmembrane transporter activity"/>
    <property type="evidence" value="ECO:0007669"/>
    <property type="project" value="TreeGrafter"/>
</dbReference>
<keyword evidence="6" id="KW-1185">Reference proteome</keyword>
<dbReference type="InterPro" id="IPR051120">
    <property type="entry name" value="ABC_AA/LPS_Transport"/>
</dbReference>
<sequence length="265" mass="29720">MTQTQTHTNTAPVLEVRGLTQRFGGLTAVNNFNVTLNHGELAGLIGPNGAGKTTVFNLVSGFYQPSEGDILVCGSNTKGMKPHQVTGLGVARTFQNIRLWNDMSVLDNIRVAQHGRLGYGFFHAIARSGRYRRREDEVEREARELLEVFDLLRFANEYPKNLPYGTQRKLEIARALSSHPQLLLLDEPAAGLNSSDVKDLIRLVRWIHGRFDVTIWMIEHHMDVMMELCEQIKVIDFGQTIAEGTPETVRNHPAVITAYLGDDNI</sequence>
<evidence type="ECO:0000256" key="3">
    <source>
        <dbReference type="ARBA" id="ARBA00022840"/>
    </source>
</evidence>
<organism evidence="5 6">
    <name type="scientific">Geothermobacter hydrogeniphilus</name>
    <dbReference type="NCBI Taxonomy" id="1969733"/>
    <lineage>
        <taxon>Bacteria</taxon>
        <taxon>Pseudomonadati</taxon>
        <taxon>Thermodesulfobacteriota</taxon>
        <taxon>Desulfuromonadia</taxon>
        <taxon>Desulfuromonadales</taxon>
        <taxon>Geothermobacteraceae</taxon>
        <taxon>Geothermobacter</taxon>
    </lineage>
</organism>
<dbReference type="GO" id="GO:0016887">
    <property type="term" value="F:ATP hydrolysis activity"/>
    <property type="evidence" value="ECO:0007669"/>
    <property type="project" value="InterPro"/>
</dbReference>
<dbReference type="GO" id="GO:0005886">
    <property type="term" value="C:plasma membrane"/>
    <property type="evidence" value="ECO:0007669"/>
    <property type="project" value="TreeGrafter"/>
</dbReference>
<proteinExistence type="predicted"/>
<dbReference type="RefSeq" id="WP_085009541.1">
    <property type="nucleotide sequence ID" value="NZ_NAAD01000003.1"/>
</dbReference>
<evidence type="ECO:0000256" key="1">
    <source>
        <dbReference type="ARBA" id="ARBA00022448"/>
    </source>
</evidence>
<dbReference type="PANTHER" id="PTHR45772">
    <property type="entry name" value="CONSERVED COMPONENT OF ABC TRANSPORTER FOR NATURAL AMINO ACIDS-RELATED"/>
    <property type="match status" value="1"/>
</dbReference>
<dbReference type="InterPro" id="IPR003593">
    <property type="entry name" value="AAA+_ATPase"/>
</dbReference>
<dbReference type="SMART" id="SM00382">
    <property type="entry name" value="AAA"/>
    <property type="match status" value="1"/>
</dbReference>
<dbReference type="STRING" id="1969733.B5V00_04390"/>
<dbReference type="GO" id="GO:0015192">
    <property type="term" value="F:L-phenylalanine transmembrane transporter activity"/>
    <property type="evidence" value="ECO:0007669"/>
    <property type="project" value="TreeGrafter"/>
</dbReference>
<dbReference type="Pfam" id="PF12399">
    <property type="entry name" value="BCA_ABC_TP_C"/>
    <property type="match status" value="1"/>
</dbReference>
<dbReference type="GO" id="GO:1903805">
    <property type="term" value="P:L-valine import across plasma membrane"/>
    <property type="evidence" value="ECO:0007669"/>
    <property type="project" value="TreeGrafter"/>
</dbReference>
<dbReference type="CDD" id="cd03219">
    <property type="entry name" value="ABC_Mj1267_LivG_branched"/>
    <property type="match status" value="1"/>
</dbReference>
<dbReference type="GO" id="GO:0015808">
    <property type="term" value="P:L-alanine transport"/>
    <property type="evidence" value="ECO:0007669"/>
    <property type="project" value="TreeGrafter"/>
</dbReference>
<dbReference type="PROSITE" id="PS50893">
    <property type="entry name" value="ABC_TRANSPORTER_2"/>
    <property type="match status" value="1"/>
</dbReference>
<keyword evidence="3 5" id="KW-0067">ATP-binding</keyword>
<dbReference type="InterPro" id="IPR003439">
    <property type="entry name" value="ABC_transporter-like_ATP-bd"/>
</dbReference>
<dbReference type="GO" id="GO:0005304">
    <property type="term" value="F:L-valine transmembrane transporter activity"/>
    <property type="evidence" value="ECO:0007669"/>
    <property type="project" value="TreeGrafter"/>
</dbReference>